<feature type="compositionally biased region" description="Basic and acidic residues" evidence="1">
    <location>
        <begin position="205"/>
        <end position="215"/>
    </location>
</feature>
<gene>
    <name evidence="2" type="ORF">RB614_06825</name>
</gene>
<evidence type="ECO:0000256" key="1">
    <source>
        <dbReference type="SAM" id="MobiDB-lite"/>
    </source>
</evidence>
<evidence type="ECO:0000313" key="3">
    <source>
        <dbReference type="Proteomes" id="UP001230908"/>
    </source>
</evidence>
<evidence type="ECO:0008006" key="4">
    <source>
        <dbReference type="Google" id="ProtNLM"/>
    </source>
</evidence>
<reference evidence="2 3" key="1">
    <citation type="submission" date="2023-08" db="EMBL/GenBank/DDBJ databases">
        <title>Phytohabitans sansha sp. nov., isolated from marine sediment.</title>
        <authorList>
            <person name="Zhao Y."/>
            <person name="Yi K."/>
        </authorList>
    </citation>
    <scope>NUCLEOTIDE SEQUENCE [LARGE SCALE GENOMIC DNA]</scope>
    <source>
        <strain evidence="2 3">ZYX-F-186</strain>
    </source>
</reference>
<comment type="caution">
    <text evidence="2">The sequence shown here is derived from an EMBL/GenBank/DDBJ whole genome shotgun (WGS) entry which is preliminary data.</text>
</comment>
<sequence>MNENSVPATRERSRVALVTCDRIPELDHDDRLVVPALREHGVEAVSVVWDAPAVDWASFALAVIRSPWDYVSRREQFVAWAGTVPRLANPADVVAWNTDKRYLRDLAAADVPVVPTTWVEPSDAWEPPPGGEVVVKPAVGAGSLDSGRYDLDRPEHRDLAAAHVARLQLAGRLAMVQPYLAAVDTYGETALLFFPAGSGSGAGDIRSEERGDGVGRRRPPGTLGERSERGQQGLAFSHAVRKGAMLTGPDEGTEGLYKEETIRPRTPLDAELEIARAALAAVPGGADRLLYARVDLIPGPDDLPVLVELELTEPSLFLGTAQGAPERFAEAIAARLLA</sequence>
<evidence type="ECO:0000313" key="2">
    <source>
        <dbReference type="EMBL" id="MDQ7904235.1"/>
    </source>
</evidence>
<dbReference type="RefSeq" id="WP_308711510.1">
    <property type="nucleotide sequence ID" value="NZ_JAVHUY010000005.1"/>
</dbReference>
<dbReference type="EMBL" id="JAVHUY010000005">
    <property type="protein sequence ID" value="MDQ7904235.1"/>
    <property type="molecule type" value="Genomic_DNA"/>
</dbReference>
<organism evidence="2 3">
    <name type="scientific">Phytohabitans maris</name>
    <dbReference type="NCBI Taxonomy" id="3071409"/>
    <lineage>
        <taxon>Bacteria</taxon>
        <taxon>Bacillati</taxon>
        <taxon>Actinomycetota</taxon>
        <taxon>Actinomycetes</taxon>
        <taxon>Micromonosporales</taxon>
        <taxon>Micromonosporaceae</taxon>
    </lineage>
</organism>
<dbReference type="PANTHER" id="PTHR39217:SF1">
    <property type="entry name" value="GLUTATHIONE SYNTHETASE"/>
    <property type="match status" value="1"/>
</dbReference>
<dbReference type="PANTHER" id="PTHR39217">
    <property type="match status" value="1"/>
</dbReference>
<accession>A0ABU0ZD43</accession>
<feature type="region of interest" description="Disordered" evidence="1">
    <location>
        <begin position="202"/>
        <end position="231"/>
    </location>
</feature>
<keyword evidence="3" id="KW-1185">Reference proteome</keyword>
<name>A0ABU0ZD43_9ACTN</name>
<dbReference type="InterPro" id="IPR053191">
    <property type="entry name" value="DcsG_Biosynth_Enzyme"/>
</dbReference>
<protein>
    <recommendedName>
        <fullName evidence="4">ATP-grasp domain-containing protein</fullName>
    </recommendedName>
</protein>
<proteinExistence type="predicted"/>
<dbReference type="SUPFAM" id="SSF56059">
    <property type="entry name" value="Glutathione synthetase ATP-binding domain-like"/>
    <property type="match status" value="1"/>
</dbReference>
<dbReference type="Proteomes" id="UP001230908">
    <property type="component" value="Unassembled WGS sequence"/>
</dbReference>